<dbReference type="EMBL" id="BPLR01010462">
    <property type="protein sequence ID" value="GIY39423.1"/>
    <property type="molecule type" value="Genomic_DNA"/>
</dbReference>
<proteinExistence type="predicted"/>
<feature type="region of interest" description="Disordered" evidence="1">
    <location>
        <begin position="358"/>
        <end position="381"/>
    </location>
</feature>
<feature type="compositionally biased region" description="Polar residues" evidence="1">
    <location>
        <begin position="358"/>
        <end position="373"/>
    </location>
</feature>
<comment type="caution">
    <text evidence="2">The sequence shown here is derived from an EMBL/GenBank/DDBJ whole genome shotgun (WGS) entry which is preliminary data.</text>
</comment>
<evidence type="ECO:0000313" key="2">
    <source>
        <dbReference type="EMBL" id="GIY39423.1"/>
    </source>
</evidence>
<evidence type="ECO:0000313" key="3">
    <source>
        <dbReference type="Proteomes" id="UP001054945"/>
    </source>
</evidence>
<feature type="region of interest" description="Disordered" evidence="1">
    <location>
        <begin position="304"/>
        <end position="343"/>
    </location>
</feature>
<organism evidence="2 3">
    <name type="scientific">Caerostris extrusa</name>
    <name type="common">Bark spider</name>
    <name type="synonym">Caerostris bankana</name>
    <dbReference type="NCBI Taxonomy" id="172846"/>
    <lineage>
        <taxon>Eukaryota</taxon>
        <taxon>Metazoa</taxon>
        <taxon>Ecdysozoa</taxon>
        <taxon>Arthropoda</taxon>
        <taxon>Chelicerata</taxon>
        <taxon>Arachnida</taxon>
        <taxon>Araneae</taxon>
        <taxon>Araneomorphae</taxon>
        <taxon>Entelegynae</taxon>
        <taxon>Araneoidea</taxon>
        <taxon>Araneidae</taxon>
        <taxon>Caerostris</taxon>
    </lineage>
</organism>
<dbReference type="AlphaFoldDB" id="A0AAV4T690"/>
<feature type="compositionally biased region" description="Polar residues" evidence="1">
    <location>
        <begin position="20"/>
        <end position="32"/>
    </location>
</feature>
<feature type="compositionally biased region" description="Polar residues" evidence="1">
    <location>
        <begin position="317"/>
        <end position="340"/>
    </location>
</feature>
<reference evidence="2 3" key="1">
    <citation type="submission" date="2021-06" db="EMBL/GenBank/DDBJ databases">
        <title>Caerostris extrusa draft genome.</title>
        <authorList>
            <person name="Kono N."/>
            <person name="Arakawa K."/>
        </authorList>
    </citation>
    <scope>NUCLEOTIDE SEQUENCE [LARGE SCALE GENOMIC DNA]</scope>
</reference>
<protein>
    <submittedName>
        <fullName evidence="2">Uncharacterized protein</fullName>
    </submittedName>
</protein>
<name>A0AAV4T690_CAEEX</name>
<feature type="region of interest" description="Disordered" evidence="1">
    <location>
        <begin position="1"/>
        <end position="98"/>
    </location>
</feature>
<feature type="region of interest" description="Disordered" evidence="1">
    <location>
        <begin position="238"/>
        <end position="291"/>
    </location>
</feature>
<sequence length="436" mass="46694">MQSGTKKGTIFPPALETRAFGSQSWSNPSTLTTEKKGSGGFNRIGQPDNKSSGRVSQNSTAFSESKTPNVRANQNILQLTDGKSQNRNNQSTSISECKVPVSSCSQSQLSFEGKLTGNQGRNTPSSPPLEKKILNSTQVRSSQNFSAVHENKNSASQRTANQLLNTNQVKVIQNKSADMKTPNQIRVQQSPNLLRSVKHISIEKVQTTVKSVNEQPSLDSPVSERSMNNPFRLASTTLENKANSQAVKVSSVSSESSQKPSVSSDHSASSPMSPPTTIAPGKRIVGIKRSQPVRIVTQNSPVATKKKCIKRAPPGVPSNSNCLQTNSRANVDPSNSNSEENTPKEKIFKMNLTPGLTITPVNANSKGGPNSRPNAPKGPIPSTSAVAHCPSCNEISVNLNFCDSCNAKIPAISQQISLSADSFVYTKKTTSIHKSL</sequence>
<gene>
    <name evidence="2" type="ORF">CEXT_728521</name>
</gene>
<accession>A0AAV4T690</accession>
<keyword evidence="3" id="KW-1185">Reference proteome</keyword>
<feature type="compositionally biased region" description="Low complexity" evidence="1">
    <location>
        <begin position="244"/>
        <end position="271"/>
    </location>
</feature>
<dbReference type="Proteomes" id="UP001054945">
    <property type="component" value="Unassembled WGS sequence"/>
</dbReference>
<feature type="compositionally biased region" description="Polar residues" evidence="1">
    <location>
        <begin position="48"/>
        <end position="95"/>
    </location>
</feature>
<evidence type="ECO:0000256" key="1">
    <source>
        <dbReference type="SAM" id="MobiDB-lite"/>
    </source>
</evidence>